<dbReference type="EMBL" id="NWUW01000005">
    <property type="protein sequence ID" value="PIE95477.1"/>
    <property type="molecule type" value="Genomic_DNA"/>
</dbReference>
<dbReference type="InterPro" id="IPR003804">
    <property type="entry name" value="Lactate_perm"/>
</dbReference>
<dbReference type="NCBIfam" id="TIGR00795">
    <property type="entry name" value="lctP"/>
    <property type="match status" value="1"/>
</dbReference>
<feature type="transmembrane region" description="Helical" evidence="8">
    <location>
        <begin position="12"/>
        <end position="34"/>
    </location>
</feature>
<feature type="transmembrane region" description="Helical" evidence="8">
    <location>
        <begin position="304"/>
        <end position="323"/>
    </location>
</feature>
<dbReference type="PANTHER" id="PTHR30003:SF0">
    <property type="entry name" value="GLYCOLATE PERMEASE GLCA-RELATED"/>
    <property type="match status" value="1"/>
</dbReference>
<dbReference type="GO" id="GO:0005886">
    <property type="term" value="C:plasma membrane"/>
    <property type="evidence" value="ECO:0007669"/>
    <property type="project" value="UniProtKB-SubCell"/>
</dbReference>
<reference evidence="9 10" key="1">
    <citation type="submission" date="2017-09" db="EMBL/GenBank/DDBJ databases">
        <title>Biocontrol bacteria screening and application from spent mushroom substrate.</title>
        <authorList>
            <person name="Sun X."/>
        </authorList>
    </citation>
    <scope>NUCLEOTIDE SEQUENCE [LARGE SCALE GENOMIC DNA]</scope>
    <source>
        <strain evidence="9 10">100374</strain>
    </source>
</reference>
<dbReference type="RefSeq" id="WP_099684053.1">
    <property type="nucleotide sequence ID" value="NZ_NWUW01000005.1"/>
</dbReference>
<evidence type="ECO:0000256" key="7">
    <source>
        <dbReference type="ARBA" id="ARBA00023136"/>
    </source>
</evidence>
<feature type="transmembrane region" description="Helical" evidence="8">
    <location>
        <begin position="370"/>
        <end position="389"/>
    </location>
</feature>
<comment type="similarity">
    <text evidence="2 8">Belongs to the lactate permease family.</text>
</comment>
<comment type="function">
    <text evidence="8">Uptake of L-lactate across the membrane. Can also transport D-lactate and glycolate.</text>
</comment>
<evidence type="ECO:0000256" key="6">
    <source>
        <dbReference type="ARBA" id="ARBA00022989"/>
    </source>
</evidence>
<name>A0A2G6QF63_9BACI</name>
<feature type="transmembrane region" description="Helical" evidence="8">
    <location>
        <begin position="409"/>
        <end position="427"/>
    </location>
</feature>
<accession>A0A2G6QF63</accession>
<evidence type="ECO:0000256" key="2">
    <source>
        <dbReference type="ARBA" id="ARBA00010100"/>
    </source>
</evidence>
<feature type="transmembrane region" description="Helical" evidence="8">
    <location>
        <begin position="252"/>
        <end position="269"/>
    </location>
</feature>
<protein>
    <recommendedName>
        <fullName evidence="8">L-lactate permease</fullName>
    </recommendedName>
</protein>
<keyword evidence="7 8" id="KW-0472">Membrane</keyword>
<evidence type="ECO:0000256" key="8">
    <source>
        <dbReference type="RuleBase" id="RU365092"/>
    </source>
</evidence>
<feature type="transmembrane region" description="Helical" evidence="8">
    <location>
        <begin position="116"/>
        <end position="147"/>
    </location>
</feature>
<comment type="caution">
    <text evidence="9">The sequence shown here is derived from an EMBL/GenBank/DDBJ whole genome shotgun (WGS) entry which is preliminary data.</text>
</comment>
<feature type="transmembrane region" description="Helical" evidence="8">
    <location>
        <begin position="195"/>
        <end position="214"/>
    </location>
</feature>
<dbReference type="Proteomes" id="UP000228484">
    <property type="component" value="Unassembled WGS sequence"/>
</dbReference>
<keyword evidence="5 8" id="KW-0812">Transmembrane</keyword>
<sequence length="553" mass="59088">MNTWTQVYDPFGNIWISAAVALIPIIFFFLALAVFRMKGYVAGFITVVLTILVALFAYKMPFTMAMAATGYGFLYGLWPIAWIIIMSVFLYKISVKTGQFDVIRASVLSITNDHRLLVILIGFSFGAFLEGAAGFGAPVAITAALLAGLGLNPLYAAGLCLIANTAPVAFGAMGIPITVAGQVTGIDPHKIGQMAGHQLPFLSLFVPFFIVFLMDGFKGVRQTWPALFVAGSSFAITQFITATFLGPELPDITSALVSLVSLSLFLKVWQPKEIYQSGQANSEVAATTTATAMPKLTVGKVIKAWSPFIILTVMVVIWSQSFFKALFAPGGALESLVFKFEVPGLHNLVMKAEPIVNKPTPYEAILKFDVLSATGTAILIACIISIFILKMSAKDAVATFKETLNELKMPILSIGFVLGFAFIANYSGLSSTLALALAGTGGLFPFFSPFLGWIGVFLTGSDTSANALFSNLQAITAQQVGVSEVLLVAANTTGGVTGKMISPQSIAIACAAVGLAGKESDLFRFTVKHSLFFVIIVGIMTYVQAYYLTWMIP</sequence>
<comment type="subcellular location">
    <subcellularLocation>
        <location evidence="1 8">Cell membrane</location>
        <topology evidence="1 8">Multi-pass membrane protein</topology>
    </subcellularLocation>
</comment>
<keyword evidence="3 8" id="KW-0813">Transport</keyword>
<feature type="transmembrane region" description="Helical" evidence="8">
    <location>
        <begin position="70"/>
        <end position="91"/>
    </location>
</feature>
<keyword evidence="10" id="KW-1185">Reference proteome</keyword>
<proteinExistence type="inferred from homology"/>
<keyword evidence="4 8" id="KW-1003">Cell membrane</keyword>
<keyword evidence="6 8" id="KW-1133">Transmembrane helix</keyword>
<dbReference type="Pfam" id="PF02652">
    <property type="entry name" value="Lactate_perm"/>
    <property type="match status" value="1"/>
</dbReference>
<evidence type="ECO:0000256" key="1">
    <source>
        <dbReference type="ARBA" id="ARBA00004651"/>
    </source>
</evidence>
<gene>
    <name evidence="9" type="ORF">CO726_09225</name>
</gene>
<feature type="transmembrane region" description="Helical" evidence="8">
    <location>
        <begin position="40"/>
        <end position="58"/>
    </location>
</feature>
<dbReference type="GO" id="GO:0015129">
    <property type="term" value="F:lactate transmembrane transporter activity"/>
    <property type="evidence" value="ECO:0007669"/>
    <property type="project" value="UniProtKB-UniRule"/>
</dbReference>
<evidence type="ECO:0000313" key="9">
    <source>
        <dbReference type="EMBL" id="PIE95477.1"/>
    </source>
</evidence>
<evidence type="ECO:0000313" key="10">
    <source>
        <dbReference type="Proteomes" id="UP000228484"/>
    </source>
</evidence>
<feature type="transmembrane region" description="Helical" evidence="8">
    <location>
        <begin position="531"/>
        <end position="552"/>
    </location>
</feature>
<evidence type="ECO:0000256" key="3">
    <source>
        <dbReference type="ARBA" id="ARBA00022448"/>
    </source>
</evidence>
<evidence type="ECO:0000256" key="4">
    <source>
        <dbReference type="ARBA" id="ARBA00022475"/>
    </source>
</evidence>
<dbReference type="PANTHER" id="PTHR30003">
    <property type="entry name" value="L-LACTATE PERMEASE"/>
    <property type="match status" value="1"/>
</dbReference>
<feature type="transmembrane region" description="Helical" evidence="8">
    <location>
        <begin position="226"/>
        <end position="246"/>
    </location>
</feature>
<dbReference type="AlphaFoldDB" id="A0A2G6QF63"/>
<evidence type="ECO:0000256" key="5">
    <source>
        <dbReference type="ARBA" id="ARBA00022692"/>
    </source>
</evidence>
<organism evidence="9 10">
    <name type="scientific">Bacillus fungorum</name>
    <dbReference type="NCBI Taxonomy" id="2039284"/>
    <lineage>
        <taxon>Bacteria</taxon>
        <taxon>Bacillati</taxon>
        <taxon>Bacillota</taxon>
        <taxon>Bacilli</taxon>
        <taxon>Bacillales</taxon>
        <taxon>Bacillaceae</taxon>
        <taxon>Bacillus</taxon>
    </lineage>
</organism>
<dbReference type="GO" id="GO:0015295">
    <property type="term" value="F:solute:proton symporter activity"/>
    <property type="evidence" value="ECO:0007669"/>
    <property type="project" value="TreeGrafter"/>
</dbReference>
<feature type="transmembrane region" description="Helical" evidence="8">
    <location>
        <begin position="433"/>
        <end position="458"/>
    </location>
</feature>